<reference evidence="1" key="1">
    <citation type="journal article" date="2021" name="Proc. Natl. Acad. Sci. U.S.A.">
        <title>A Catalog of Tens of Thousands of Viruses from Human Metagenomes Reveals Hidden Associations with Chronic Diseases.</title>
        <authorList>
            <person name="Tisza M.J."/>
            <person name="Buck C.B."/>
        </authorList>
    </citation>
    <scope>NUCLEOTIDE SEQUENCE</scope>
    <source>
        <strain evidence="1">CtqPo10</strain>
    </source>
</reference>
<accession>A0A8S5SUH6</accession>
<organism evidence="1">
    <name type="scientific">Siphoviridae sp. ctqPo10</name>
    <dbReference type="NCBI Taxonomy" id="2827948"/>
    <lineage>
        <taxon>Viruses</taxon>
        <taxon>Duplodnaviria</taxon>
        <taxon>Heunggongvirae</taxon>
        <taxon>Uroviricota</taxon>
        <taxon>Caudoviricetes</taxon>
    </lineage>
</organism>
<dbReference type="EMBL" id="BK032682">
    <property type="protein sequence ID" value="DAF54693.1"/>
    <property type="molecule type" value="Genomic_DNA"/>
</dbReference>
<evidence type="ECO:0000313" key="1">
    <source>
        <dbReference type="EMBL" id="DAF54693.1"/>
    </source>
</evidence>
<proteinExistence type="predicted"/>
<sequence length="103" mass="11801">MINVVEDIAKIMKYDKSHNVKVVVEPNGITVSLSEGNFNDVFDIPIKYDCSDGIYIDNEKQKGVIGICDINLVKDIMEYLEKHMNELDELCTQCDWSGRQEEN</sequence>
<name>A0A8S5SUH6_9CAUD</name>
<protein>
    <submittedName>
        <fullName evidence="1">Uncharacterized protein</fullName>
    </submittedName>
</protein>